<accession>A0A1Y6BJ84</accession>
<proteinExistence type="predicted"/>
<protein>
    <submittedName>
        <fullName evidence="2">Uncharacterized protein</fullName>
    </submittedName>
</protein>
<sequence>MQRHMIFTMVWLLTSCFGSKQGEISRREPGKSQTDQPAKVPEPQEADLENEGSELEFSGEDYFEGQVVAAFNQCKRCHAGPKIPVERDRGPTTIFNYQAMLTLLDQNTLLPMLRGEINERPHPSNDPCLAGLNSSPCKEVAFWWDIEYGEIAEKENQRPAGSQGNIVDISRDGVITGWAINPSSINDTVDVNLYINNALVQTIPANQDIFDNDNPGAHGFQMTLANTYRNGQSFNLSARVVIDGDELELAGSPQDFAALPKQAAGRTYFDTNVEPLVVANCGCHGRALSYDYSWDRLANPLTTQGGGATDNRFYDKAAGQVQHAGGNACSGNQTCDQIVAWWQIEFGG</sequence>
<evidence type="ECO:0000313" key="2">
    <source>
        <dbReference type="EMBL" id="SMF13185.1"/>
    </source>
</evidence>
<evidence type="ECO:0000256" key="1">
    <source>
        <dbReference type="SAM" id="MobiDB-lite"/>
    </source>
</evidence>
<dbReference type="AlphaFoldDB" id="A0A1Y6BJ84"/>
<feature type="compositionally biased region" description="Acidic residues" evidence="1">
    <location>
        <begin position="44"/>
        <end position="53"/>
    </location>
</feature>
<dbReference type="Proteomes" id="UP000192907">
    <property type="component" value="Unassembled WGS sequence"/>
</dbReference>
<gene>
    <name evidence="2" type="ORF">SAMN06296036_105217</name>
</gene>
<name>A0A1Y6BJ84_9BACT</name>
<organism evidence="2 3">
    <name type="scientific">Pseudobacteriovorax antillogorgiicola</name>
    <dbReference type="NCBI Taxonomy" id="1513793"/>
    <lineage>
        <taxon>Bacteria</taxon>
        <taxon>Pseudomonadati</taxon>
        <taxon>Bdellovibrionota</taxon>
        <taxon>Oligoflexia</taxon>
        <taxon>Oligoflexales</taxon>
        <taxon>Pseudobacteriovoracaceae</taxon>
        <taxon>Pseudobacteriovorax</taxon>
    </lineage>
</organism>
<reference evidence="3" key="1">
    <citation type="submission" date="2017-04" db="EMBL/GenBank/DDBJ databases">
        <authorList>
            <person name="Varghese N."/>
            <person name="Submissions S."/>
        </authorList>
    </citation>
    <scope>NUCLEOTIDE SEQUENCE [LARGE SCALE GENOMIC DNA]</scope>
    <source>
        <strain evidence="3">RKEM611</strain>
    </source>
</reference>
<dbReference type="EMBL" id="FWZT01000005">
    <property type="protein sequence ID" value="SMF13185.1"/>
    <property type="molecule type" value="Genomic_DNA"/>
</dbReference>
<dbReference type="PROSITE" id="PS51257">
    <property type="entry name" value="PROKAR_LIPOPROTEIN"/>
    <property type="match status" value="1"/>
</dbReference>
<dbReference type="OrthoDB" id="5477654at2"/>
<dbReference type="RefSeq" id="WP_132317277.1">
    <property type="nucleotide sequence ID" value="NZ_FWZT01000005.1"/>
</dbReference>
<feature type="region of interest" description="Disordered" evidence="1">
    <location>
        <begin position="22"/>
        <end position="53"/>
    </location>
</feature>
<evidence type="ECO:0000313" key="3">
    <source>
        <dbReference type="Proteomes" id="UP000192907"/>
    </source>
</evidence>
<keyword evidence="3" id="KW-1185">Reference proteome</keyword>